<feature type="transmembrane region" description="Helical" evidence="2">
    <location>
        <begin position="22"/>
        <end position="43"/>
    </location>
</feature>
<keyword evidence="2" id="KW-0472">Membrane</keyword>
<name>A0A9X0DPE0_9HELO</name>
<organism evidence="3 4">
    <name type="scientific">Sclerotinia nivalis</name>
    <dbReference type="NCBI Taxonomy" id="352851"/>
    <lineage>
        <taxon>Eukaryota</taxon>
        <taxon>Fungi</taxon>
        <taxon>Dikarya</taxon>
        <taxon>Ascomycota</taxon>
        <taxon>Pezizomycotina</taxon>
        <taxon>Leotiomycetes</taxon>
        <taxon>Helotiales</taxon>
        <taxon>Sclerotiniaceae</taxon>
        <taxon>Sclerotinia</taxon>
    </lineage>
</organism>
<dbReference type="Proteomes" id="UP001152300">
    <property type="component" value="Unassembled WGS sequence"/>
</dbReference>
<reference evidence="3" key="1">
    <citation type="submission" date="2022-11" db="EMBL/GenBank/DDBJ databases">
        <title>Genome Resource of Sclerotinia nivalis Strain SnTB1, a Plant Pathogen Isolated from American Ginseng.</title>
        <authorList>
            <person name="Fan S."/>
        </authorList>
    </citation>
    <scope>NUCLEOTIDE SEQUENCE</scope>
    <source>
        <strain evidence="3">SnTB1</strain>
    </source>
</reference>
<protein>
    <submittedName>
        <fullName evidence="3">Uncharacterized protein</fullName>
    </submittedName>
</protein>
<evidence type="ECO:0000256" key="1">
    <source>
        <dbReference type="SAM" id="MobiDB-lite"/>
    </source>
</evidence>
<comment type="caution">
    <text evidence="3">The sequence shown here is derived from an EMBL/GenBank/DDBJ whole genome shotgun (WGS) entry which is preliminary data.</text>
</comment>
<feature type="compositionally biased region" description="Basic and acidic residues" evidence="1">
    <location>
        <begin position="101"/>
        <end position="113"/>
    </location>
</feature>
<proteinExistence type="predicted"/>
<feature type="region of interest" description="Disordered" evidence="1">
    <location>
        <begin position="82"/>
        <end position="116"/>
    </location>
</feature>
<evidence type="ECO:0000313" key="3">
    <source>
        <dbReference type="EMBL" id="KAJ8067953.1"/>
    </source>
</evidence>
<accession>A0A9X0DPE0</accession>
<evidence type="ECO:0000256" key="2">
    <source>
        <dbReference type="SAM" id="Phobius"/>
    </source>
</evidence>
<sequence>MQTETRIQISNNESRSISLSTWSFFAPVAVCLAIITSPNSALLRSQIQDRKQQEELDEKYNEWCASISATKEYEEGLERILNDTTSLRKRRGDNGEEDGAEDAKNNERNHGEDSAPELEALIAEACYWALDDDGQDLM</sequence>
<gene>
    <name evidence="3" type="ORF">OCU04_003535</name>
</gene>
<keyword evidence="2" id="KW-1133">Transmembrane helix</keyword>
<dbReference type="EMBL" id="JAPEIS010000003">
    <property type="protein sequence ID" value="KAJ8067953.1"/>
    <property type="molecule type" value="Genomic_DNA"/>
</dbReference>
<dbReference type="AlphaFoldDB" id="A0A9X0DPE0"/>
<keyword evidence="4" id="KW-1185">Reference proteome</keyword>
<keyword evidence="2" id="KW-0812">Transmembrane</keyword>
<evidence type="ECO:0000313" key="4">
    <source>
        <dbReference type="Proteomes" id="UP001152300"/>
    </source>
</evidence>